<feature type="region of interest" description="Disordered" evidence="1">
    <location>
        <begin position="1"/>
        <end position="25"/>
    </location>
</feature>
<protein>
    <recommendedName>
        <fullName evidence="4">Aminoglycoside phosphotransferase domain-containing protein</fullName>
    </recommendedName>
</protein>
<name>A0ABR0TSP0_AURPU</name>
<accession>A0ABR0TSP0</accession>
<reference evidence="2 3" key="1">
    <citation type="submission" date="2023-11" db="EMBL/GenBank/DDBJ databases">
        <title>Draft genome sequence and annotation of the polyextremotolerant black yeast-like fungus Aureobasidium pullulans NRRL 62042.</title>
        <authorList>
            <person name="Dielentheis-Frenken M.R.E."/>
            <person name="Wibberg D."/>
            <person name="Blank L.M."/>
            <person name="Tiso T."/>
        </authorList>
    </citation>
    <scope>NUCLEOTIDE SEQUENCE [LARGE SCALE GENOMIC DNA]</scope>
    <source>
        <strain evidence="2 3">NRRL 62042</strain>
    </source>
</reference>
<dbReference type="Proteomes" id="UP001341245">
    <property type="component" value="Unassembled WGS sequence"/>
</dbReference>
<dbReference type="InterPro" id="IPR011009">
    <property type="entry name" value="Kinase-like_dom_sf"/>
</dbReference>
<dbReference type="InterPro" id="IPR051678">
    <property type="entry name" value="AGP_Transferase"/>
</dbReference>
<dbReference type="EMBL" id="JASGXD010000002">
    <property type="protein sequence ID" value="KAK6007470.1"/>
    <property type="molecule type" value="Genomic_DNA"/>
</dbReference>
<sequence length="550" mass="60822">MAKTSYVESSDSLRSSTPDSTSTYQHCHEPFETFRNKVGLLARDIGADTIDNIVRLPGGGLNRLIAADLYCHNPSSTLEKVVLRIPRYSEDEDEPNKDIRDQVSILRFLGSCNVPVPRVLAYDGTSNNPLGMPFSMQTRVVGQGLVFGDMDITGRLGLASELVRILAAFEDVKFQTSGRLSCSETVPARRTIDNQDDSRLSENILVEEFGVDNGSYRSKTRIATSSSLQELISIQLLAWLQYESLNDHGALVPEMFKRLQGILGEMTELGFFQKRATLNCNILHHWELEPRNIMIGATTTSLSDTLEASHYHITGVLDWKGAMSVPAVLARKPPVWLWQFHYDDNLPSSILEQYDGDADLLPPELYCKAGGRLSPEDLQVKHFFESEITSKLYGDSSAASREAYLDDAATGPEDNDEYLIGNGLDDSDHDLPVPCVTRLMQPGNTQGPAQDVFNRATLLYTLMNDGKEPLNALRESEGSTAVTHAVKARKFPAMASDLLGDFVAKAWRGGYQDAQALYAEVQAWLEGKSYTIELETSLAWTCLGYNGANS</sequence>
<organism evidence="2 3">
    <name type="scientific">Aureobasidium pullulans</name>
    <name type="common">Black yeast</name>
    <name type="synonym">Pullularia pullulans</name>
    <dbReference type="NCBI Taxonomy" id="5580"/>
    <lineage>
        <taxon>Eukaryota</taxon>
        <taxon>Fungi</taxon>
        <taxon>Dikarya</taxon>
        <taxon>Ascomycota</taxon>
        <taxon>Pezizomycotina</taxon>
        <taxon>Dothideomycetes</taxon>
        <taxon>Dothideomycetidae</taxon>
        <taxon>Dothideales</taxon>
        <taxon>Saccotheciaceae</taxon>
        <taxon>Aureobasidium</taxon>
    </lineage>
</organism>
<proteinExistence type="predicted"/>
<evidence type="ECO:0000313" key="3">
    <source>
        <dbReference type="Proteomes" id="UP001341245"/>
    </source>
</evidence>
<feature type="compositionally biased region" description="Low complexity" evidence="1">
    <location>
        <begin position="9"/>
        <end position="23"/>
    </location>
</feature>
<comment type="caution">
    <text evidence="2">The sequence shown here is derived from an EMBL/GenBank/DDBJ whole genome shotgun (WGS) entry which is preliminary data.</text>
</comment>
<keyword evidence="3" id="KW-1185">Reference proteome</keyword>
<dbReference type="PANTHER" id="PTHR21310">
    <property type="entry name" value="AMINOGLYCOSIDE PHOSPHOTRANSFERASE-RELATED-RELATED"/>
    <property type="match status" value="1"/>
</dbReference>
<evidence type="ECO:0000256" key="1">
    <source>
        <dbReference type="SAM" id="MobiDB-lite"/>
    </source>
</evidence>
<dbReference type="PANTHER" id="PTHR21310:SF56">
    <property type="entry name" value="AMINOGLYCOSIDE PHOSPHOTRANSFERASE DOMAIN-CONTAINING PROTEIN"/>
    <property type="match status" value="1"/>
</dbReference>
<dbReference type="Gene3D" id="3.30.200.20">
    <property type="entry name" value="Phosphorylase Kinase, domain 1"/>
    <property type="match status" value="1"/>
</dbReference>
<evidence type="ECO:0008006" key="4">
    <source>
        <dbReference type="Google" id="ProtNLM"/>
    </source>
</evidence>
<dbReference type="SUPFAM" id="SSF56112">
    <property type="entry name" value="Protein kinase-like (PK-like)"/>
    <property type="match status" value="1"/>
</dbReference>
<evidence type="ECO:0000313" key="2">
    <source>
        <dbReference type="EMBL" id="KAK6007470.1"/>
    </source>
</evidence>
<gene>
    <name evidence="2" type="ORF">QM012_004284</name>
</gene>